<organism evidence="1">
    <name type="scientific">Providencia stuartii</name>
    <dbReference type="NCBI Taxonomy" id="588"/>
    <lineage>
        <taxon>Bacteria</taxon>
        <taxon>Pseudomonadati</taxon>
        <taxon>Pseudomonadota</taxon>
        <taxon>Gammaproteobacteria</taxon>
        <taxon>Enterobacterales</taxon>
        <taxon>Morganellaceae</taxon>
        <taxon>Providencia</taxon>
    </lineage>
</organism>
<comment type="caution">
    <text evidence="1">The sequence shown here is derived from an EMBL/GenBank/DDBJ whole genome shotgun (WGS) entry which is preliminary data.</text>
</comment>
<sequence length="225" mass="25165">MELKQAIKENTLALRQLITLLQSQHSAPAHNLESMIDFNMQKKQSVIESQVNISANIDIDSLDLKQIVALAVLFKGDFEQISQQHIEKIIAAIQGDDIEQLPQINALYMTLANLKPITLLPNMAVHNLCIEVLANWTNLNGIAERCEYALSLIESKKITANQPKKTDPQILFSQAEQLILQLAKNGLRNEAVRILNQFNAKKLGQVSVENLPEIISIAKTLLNNQ</sequence>
<gene>
    <name evidence="1" type="ORF">RG298_002219</name>
</gene>
<evidence type="ECO:0000313" key="1">
    <source>
        <dbReference type="EMBL" id="EMJ5134485.1"/>
    </source>
</evidence>
<accession>A0AAI9DC98</accession>
<protein>
    <submittedName>
        <fullName evidence="1">Uncharacterized protein</fullName>
    </submittedName>
</protein>
<proteinExistence type="predicted"/>
<dbReference type="AlphaFoldDB" id="A0AAI9DC98"/>
<reference evidence="1" key="1">
    <citation type="submission" date="2024-02" db="EMBL/GenBank/DDBJ databases">
        <authorList>
            <consortium name="Clinical and Environmental Microbiology Branch: Whole genome sequencing antimicrobial resistance pathogens in the healthcare setting"/>
        </authorList>
    </citation>
    <scope>NUCLEOTIDE SEQUENCE</scope>
    <source>
        <strain evidence="1">2021GO-0154</strain>
    </source>
</reference>
<name>A0AAI9DC98_PROST</name>
<dbReference type="EMBL" id="ABMABF030000006">
    <property type="protein sequence ID" value="EMJ5134485.1"/>
    <property type="molecule type" value="Genomic_DNA"/>
</dbReference>